<gene>
    <name evidence="1" type="ORF">ENS19_02065</name>
</gene>
<dbReference type="EMBL" id="DSTX01000002">
    <property type="protein sequence ID" value="HFK20046.1"/>
    <property type="molecule type" value="Genomic_DNA"/>
</dbReference>
<evidence type="ECO:0000313" key="1">
    <source>
        <dbReference type="EMBL" id="HFK20046.1"/>
    </source>
</evidence>
<reference evidence="1" key="1">
    <citation type="journal article" date="2020" name="mSystems">
        <title>Genome- and Community-Level Interaction Insights into Carbon Utilization and Element Cycling Functions of Hydrothermarchaeota in Hydrothermal Sediment.</title>
        <authorList>
            <person name="Zhou Z."/>
            <person name="Liu Y."/>
            <person name="Xu W."/>
            <person name="Pan J."/>
            <person name="Luo Z.H."/>
            <person name="Li M."/>
        </authorList>
    </citation>
    <scope>NUCLEOTIDE SEQUENCE [LARGE SCALE GENOMIC DNA]</scope>
    <source>
        <strain evidence="1">SpSt-468</strain>
    </source>
</reference>
<organism evidence="1">
    <name type="scientific">Candidatus Methanomethylicus mesodigestus</name>
    <dbReference type="NCBI Taxonomy" id="1867258"/>
    <lineage>
        <taxon>Archaea</taxon>
        <taxon>Thermoproteota</taxon>
        <taxon>Methanosuratincolia</taxon>
        <taxon>Candidatus Methanomethylicales</taxon>
        <taxon>Candidatus Methanomethylicaceae</taxon>
        <taxon>Candidatus Methanomethylicus</taxon>
    </lineage>
</organism>
<sequence length="61" mass="7037">MHRRTPLLKKRKVNGPYAPMHVLRVSRKAPFADAVAEWVECAKPGARAWPRTRVGVWQVLF</sequence>
<accession>A0A7C3F3P5</accession>
<comment type="caution">
    <text evidence="1">The sequence shown here is derived from an EMBL/GenBank/DDBJ whole genome shotgun (WGS) entry which is preliminary data.</text>
</comment>
<protein>
    <submittedName>
        <fullName evidence="1">Uncharacterized protein</fullName>
    </submittedName>
</protein>
<dbReference type="AlphaFoldDB" id="A0A7C3F3P5"/>
<name>A0A7C3F3P5_9CREN</name>
<proteinExistence type="predicted"/>